<proteinExistence type="inferred from homology"/>
<evidence type="ECO:0000256" key="2">
    <source>
        <dbReference type="ARBA" id="ARBA00006299"/>
    </source>
</evidence>
<feature type="transmembrane region" description="Helical" evidence="10">
    <location>
        <begin position="165"/>
        <end position="183"/>
    </location>
</feature>
<evidence type="ECO:0000256" key="6">
    <source>
        <dbReference type="ARBA" id="ARBA00022989"/>
    </source>
</evidence>
<feature type="region of interest" description="Disordered" evidence="9">
    <location>
        <begin position="229"/>
        <end position="253"/>
    </location>
</feature>
<accession>A0A2R5LC15</accession>
<evidence type="ECO:0000256" key="9">
    <source>
        <dbReference type="SAM" id="MobiDB-lite"/>
    </source>
</evidence>
<comment type="similarity">
    <text evidence="2">Belongs to the RETREG family.</text>
</comment>
<feature type="transmembrane region" description="Helical" evidence="10">
    <location>
        <begin position="88"/>
        <end position="106"/>
    </location>
</feature>
<feature type="domain" description="RETREG1-3/ARL6IP-like N-terminal reticulon-homology" evidence="11">
    <location>
        <begin position="46"/>
        <end position="222"/>
    </location>
</feature>
<sequence length="360" mass="39772">MATVKNGAQKVVSWARSLLRSGRDFVEDTCTRNQQKTDSAFLRLVGPFEAYLVSIQSLLIWERPYLSAVALVAVNCFFWFIVSCSRRFYSFAAILAAIIFMYKTWVNSIWPEIRVPPAEGEDTEQWTPVNPQVLSVPELNRYVTEWSESAKKWFSNIIALRKTHPGLFCTLACTMFTLTAVLGRMVSGVLIVYTLLMTVTLGPGIALYVVPETWYEQFDAIMSIASGKPPNSSVMEEESQGLASFPDGEDESDLDSFLPDLNLLPAAVQSKSGESMHFVAAHFREDSSESDSEDAFARGLTFSRPQKKSAEASKSRPLAVGPSRGGAAATKNGQGSRHPSQSSDIDINEYEIVDESDVST</sequence>
<feature type="compositionally biased region" description="Acidic residues" evidence="9">
    <location>
        <begin position="346"/>
        <end position="360"/>
    </location>
</feature>
<reference evidence="12" key="1">
    <citation type="submission" date="2018-03" db="EMBL/GenBank/DDBJ databases">
        <title>The relapsing fever spirochete Borrelia turicatae persists in the highly oxidative environment of its soft-bodied tick vector.</title>
        <authorList>
            <person name="Bourret T.J."/>
            <person name="Boyle W.K."/>
            <person name="Valenzuela J.G."/>
            <person name="Oliveira F."/>
            <person name="Lopez J.E."/>
        </authorList>
    </citation>
    <scope>NUCLEOTIDE SEQUENCE</scope>
    <source>
        <strain evidence="12">Kansas strain/isolate</strain>
        <tissue evidence="12">Salivary glands</tissue>
    </source>
</reference>
<dbReference type="GO" id="GO:0061709">
    <property type="term" value="P:reticulophagy"/>
    <property type="evidence" value="ECO:0007669"/>
    <property type="project" value="InterPro"/>
</dbReference>
<dbReference type="InterPro" id="IPR043384">
    <property type="entry name" value="RETREG1/3"/>
</dbReference>
<protein>
    <submittedName>
        <fullName evidence="12">Putative conserved plasma membrane protein</fullName>
    </submittedName>
</protein>
<dbReference type="AlphaFoldDB" id="A0A2R5LC15"/>
<evidence type="ECO:0000256" key="10">
    <source>
        <dbReference type="SAM" id="Phobius"/>
    </source>
</evidence>
<evidence type="ECO:0000256" key="3">
    <source>
        <dbReference type="ARBA" id="ARBA00022553"/>
    </source>
</evidence>
<evidence type="ECO:0000256" key="5">
    <source>
        <dbReference type="ARBA" id="ARBA00022824"/>
    </source>
</evidence>
<feature type="compositionally biased region" description="Polar residues" evidence="9">
    <location>
        <begin position="331"/>
        <end position="345"/>
    </location>
</feature>
<evidence type="ECO:0000256" key="7">
    <source>
        <dbReference type="ARBA" id="ARBA00023006"/>
    </source>
</evidence>
<dbReference type="Pfam" id="PF24456">
    <property type="entry name" value="RHD_RETREG1-3"/>
    <property type="match status" value="1"/>
</dbReference>
<comment type="subcellular location">
    <subcellularLocation>
        <location evidence="1">Endoplasmic reticulum membrane</location>
        <topology evidence="1">Multi-pass membrane protein</topology>
    </subcellularLocation>
</comment>
<dbReference type="GO" id="GO:0005789">
    <property type="term" value="C:endoplasmic reticulum membrane"/>
    <property type="evidence" value="ECO:0007669"/>
    <property type="project" value="UniProtKB-SubCell"/>
</dbReference>
<evidence type="ECO:0000313" key="12">
    <source>
        <dbReference type="EMBL" id="MBY07018.1"/>
    </source>
</evidence>
<keyword evidence="4 10" id="KW-0812">Transmembrane</keyword>
<keyword evidence="3" id="KW-0597">Phosphoprotein</keyword>
<dbReference type="PANTHER" id="PTHR28659">
    <property type="entry name" value="RETICULON-LIKE PROTEIN"/>
    <property type="match status" value="1"/>
</dbReference>
<evidence type="ECO:0000256" key="4">
    <source>
        <dbReference type="ARBA" id="ARBA00022692"/>
    </source>
</evidence>
<keyword evidence="5" id="KW-0256">Endoplasmic reticulum</keyword>
<evidence type="ECO:0000256" key="1">
    <source>
        <dbReference type="ARBA" id="ARBA00004477"/>
    </source>
</evidence>
<dbReference type="PANTHER" id="PTHR28659:SF2">
    <property type="entry name" value="RETICULON-LIKE PROTEIN"/>
    <property type="match status" value="1"/>
</dbReference>
<feature type="transmembrane region" description="Helical" evidence="10">
    <location>
        <begin position="65"/>
        <end position="82"/>
    </location>
</feature>
<evidence type="ECO:0000259" key="11">
    <source>
        <dbReference type="Pfam" id="PF24456"/>
    </source>
</evidence>
<evidence type="ECO:0000256" key="8">
    <source>
        <dbReference type="ARBA" id="ARBA00023136"/>
    </source>
</evidence>
<keyword evidence="8 10" id="KW-0472">Membrane</keyword>
<keyword evidence="7" id="KW-0072">Autophagy</keyword>
<feature type="region of interest" description="Disordered" evidence="9">
    <location>
        <begin position="301"/>
        <end position="360"/>
    </location>
</feature>
<feature type="transmembrane region" description="Helical" evidence="10">
    <location>
        <begin position="189"/>
        <end position="210"/>
    </location>
</feature>
<name>A0A2R5LC15_9ACAR</name>
<dbReference type="InterPro" id="IPR057282">
    <property type="entry name" value="RETREG1-3-like_RHD"/>
</dbReference>
<keyword evidence="6 10" id="KW-1133">Transmembrane helix</keyword>
<organism evidence="12">
    <name type="scientific">Ornithodoros turicata</name>
    <dbReference type="NCBI Taxonomy" id="34597"/>
    <lineage>
        <taxon>Eukaryota</taxon>
        <taxon>Metazoa</taxon>
        <taxon>Ecdysozoa</taxon>
        <taxon>Arthropoda</taxon>
        <taxon>Chelicerata</taxon>
        <taxon>Arachnida</taxon>
        <taxon>Acari</taxon>
        <taxon>Parasitiformes</taxon>
        <taxon>Ixodida</taxon>
        <taxon>Ixodoidea</taxon>
        <taxon>Argasidae</taxon>
        <taxon>Ornithodorinae</taxon>
        <taxon>Ornithodoros</taxon>
    </lineage>
</organism>
<dbReference type="EMBL" id="GGLE01002892">
    <property type="protein sequence ID" value="MBY07018.1"/>
    <property type="molecule type" value="Transcribed_RNA"/>
</dbReference>